<sequence>MPEKEKKILAERQAYEAMLKFLERQYARTASDDIGVLLGSASLLEDGSPADPALADEWHECVETVLEAGKDKIAAE</sequence>
<proteinExistence type="predicted"/>
<evidence type="ECO:0000256" key="1">
    <source>
        <dbReference type="SAM" id="Coils"/>
    </source>
</evidence>
<protein>
    <submittedName>
        <fullName evidence="2">Uncharacterized protein</fullName>
    </submittedName>
</protein>
<keyword evidence="1" id="KW-0175">Coiled coil</keyword>
<dbReference type="EMBL" id="JBDPGJ010000003">
    <property type="protein sequence ID" value="MEX0406644.1"/>
    <property type="molecule type" value="Genomic_DNA"/>
</dbReference>
<keyword evidence="3" id="KW-1185">Reference proteome</keyword>
<accession>A0ABV3SKX3</accession>
<evidence type="ECO:0000313" key="2">
    <source>
        <dbReference type="EMBL" id="MEX0406644.1"/>
    </source>
</evidence>
<name>A0ABV3SKX3_9HYPH</name>
<evidence type="ECO:0000313" key="3">
    <source>
        <dbReference type="Proteomes" id="UP001556692"/>
    </source>
</evidence>
<comment type="caution">
    <text evidence="2">The sequence shown here is derived from an EMBL/GenBank/DDBJ whole genome shotgun (WGS) entry which is preliminary data.</text>
</comment>
<dbReference type="Proteomes" id="UP001556692">
    <property type="component" value="Unassembled WGS sequence"/>
</dbReference>
<reference evidence="2 3" key="1">
    <citation type="submission" date="2024-05" db="EMBL/GenBank/DDBJ databases">
        <authorList>
            <person name="Jiang F."/>
        </authorList>
    </citation>
    <scope>NUCLEOTIDE SEQUENCE [LARGE SCALE GENOMIC DNA]</scope>
    <source>
        <strain evidence="2 3">LZ166</strain>
    </source>
</reference>
<dbReference type="RefSeq" id="WP_367954537.1">
    <property type="nucleotide sequence ID" value="NZ_JBDPGJ010000003.1"/>
</dbReference>
<feature type="coiled-coil region" evidence="1">
    <location>
        <begin position="5"/>
        <end position="32"/>
    </location>
</feature>
<organism evidence="2 3">
    <name type="scientific">Aquibium pacificus</name>
    <dbReference type="NCBI Taxonomy" id="3153579"/>
    <lineage>
        <taxon>Bacteria</taxon>
        <taxon>Pseudomonadati</taxon>
        <taxon>Pseudomonadota</taxon>
        <taxon>Alphaproteobacteria</taxon>
        <taxon>Hyphomicrobiales</taxon>
        <taxon>Phyllobacteriaceae</taxon>
        <taxon>Aquibium</taxon>
    </lineage>
</organism>
<gene>
    <name evidence="2" type="ORF">ABGN05_13280</name>
</gene>